<evidence type="ECO:0000313" key="3">
    <source>
        <dbReference type="Proteomes" id="UP000051952"/>
    </source>
</evidence>
<keyword evidence="3" id="KW-1185">Reference proteome</keyword>
<dbReference type="VEuPathDB" id="TriTrypDB:BSAL_57155"/>
<feature type="region of interest" description="Disordered" evidence="1">
    <location>
        <begin position="159"/>
        <end position="220"/>
    </location>
</feature>
<evidence type="ECO:0000313" key="2">
    <source>
        <dbReference type="EMBL" id="CUE89325.1"/>
    </source>
</evidence>
<accession>A0A0S4IP91</accession>
<dbReference type="OrthoDB" id="242766at2759"/>
<feature type="region of interest" description="Disordered" evidence="1">
    <location>
        <begin position="57"/>
        <end position="79"/>
    </location>
</feature>
<gene>
    <name evidence="2" type="ORF">BSAL_57155</name>
</gene>
<feature type="compositionally biased region" description="Low complexity" evidence="1">
    <location>
        <begin position="174"/>
        <end position="216"/>
    </location>
</feature>
<feature type="region of interest" description="Disordered" evidence="1">
    <location>
        <begin position="452"/>
        <end position="473"/>
    </location>
</feature>
<evidence type="ECO:0000256" key="1">
    <source>
        <dbReference type="SAM" id="MobiDB-lite"/>
    </source>
</evidence>
<sequence length="657" mass="71356">MRRRIGIAASPWKSCSRCPNSRETATSWLGSNYFRQFTTGMAVPAITLSGPMSSAMRQASTTAANATERTPAGADSGTNEVRVDCTASSVAIAPRLKEALFHVAPHRFPVQAISEASLYDVRQLVQQFRDDLSSSGTTQCHGSLSESFAFESQYPLPSLPHASVNSTHPPGPSPAAATSASGSTVAETEPQQQPRVWRQQQANPSSSTSSSGSSSSRMNAVVVKSKKTRNVFTIFGSGTVVGFGSGDPNDIVFQRQQQVNPSSSTSSSGSSSRMNAVVVKSKKTRNVFNIFGSGTVVGFGSGDPNDIVFRDLTSQAHHAKAIDEFDIADATGDEFDDLDVADEEVQEADQLLLHHRSLVLAAEVAGLRKLLECYRIDADPLLKLPPGEPLPTATLQFTTMQEIKRRHPDGSGSSHAYHSGDALNLLQISPAIFDFEGTSGYHHYVPPHLDSFQSSSSSSQSQSSLGSFHASGPQPVPSYAETNQFLVLSKPTSSQMLPFAFCLAERLHLKMLEKLLVPVANQATAWKLQMTKAGKPKGVSLHAARKAKAQVLRISARHGKLGLTRHRLFWESHLSTSRGVFHHACSHFEVFTMHDTLRDQLDSLAKTLSYVCDEAHADTNHRLEWIIIALITFELLNAARHAYDHEMEKRLQPSGSH</sequence>
<feature type="compositionally biased region" description="Polar residues" evidence="1">
    <location>
        <begin position="57"/>
        <end position="68"/>
    </location>
</feature>
<reference evidence="3" key="1">
    <citation type="submission" date="2015-09" db="EMBL/GenBank/DDBJ databases">
        <authorList>
            <consortium name="Pathogen Informatics"/>
        </authorList>
    </citation>
    <scope>NUCLEOTIDE SEQUENCE [LARGE SCALE GENOMIC DNA]</scope>
    <source>
        <strain evidence="3">Lake Konstanz</strain>
    </source>
</reference>
<name>A0A0S4IP91_BODSA</name>
<dbReference type="Proteomes" id="UP000051952">
    <property type="component" value="Unassembled WGS sequence"/>
</dbReference>
<proteinExistence type="predicted"/>
<dbReference type="AlphaFoldDB" id="A0A0S4IP91"/>
<organism evidence="2 3">
    <name type="scientific">Bodo saltans</name>
    <name type="common">Flagellated protozoan</name>
    <dbReference type="NCBI Taxonomy" id="75058"/>
    <lineage>
        <taxon>Eukaryota</taxon>
        <taxon>Discoba</taxon>
        <taxon>Euglenozoa</taxon>
        <taxon>Kinetoplastea</taxon>
        <taxon>Metakinetoplastina</taxon>
        <taxon>Eubodonida</taxon>
        <taxon>Bodonidae</taxon>
        <taxon>Bodo</taxon>
    </lineage>
</organism>
<dbReference type="EMBL" id="CYKH01000208">
    <property type="protein sequence ID" value="CUE89325.1"/>
    <property type="molecule type" value="Genomic_DNA"/>
</dbReference>
<feature type="compositionally biased region" description="Low complexity" evidence="1">
    <location>
        <begin position="452"/>
        <end position="464"/>
    </location>
</feature>
<protein>
    <submittedName>
        <fullName evidence="2">Uncharacterized protein</fullName>
    </submittedName>
</protein>